<dbReference type="InterPro" id="IPR030184">
    <property type="entry name" value="WAT1-related"/>
</dbReference>
<comment type="subcellular location">
    <subcellularLocation>
        <location evidence="1 6">Membrane</location>
        <topology evidence="1 6">Multi-pass membrane protein</topology>
    </subcellularLocation>
</comment>
<feature type="transmembrane region" description="Helical" evidence="6">
    <location>
        <begin position="269"/>
        <end position="290"/>
    </location>
</feature>
<feature type="transmembrane region" description="Helical" evidence="6">
    <location>
        <begin position="175"/>
        <end position="194"/>
    </location>
</feature>
<evidence type="ECO:0000259" key="7">
    <source>
        <dbReference type="Pfam" id="PF00892"/>
    </source>
</evidence>
<comment type="caution">
    <text evidence="8">The sequence shown here is derived from an EMBL/GenBank/DDBJ whole genome shotgun (WGS) entry which is preliminary data.</text>
</comment>
<feature type="transmembrane region" description="Helical" evidence="6">
    <location>
        <begin position="239"/>
        <end position="262"/>
    </location>
</feature>
<dbReference type="EMBL" id="JARKNE010000002">
    <property type="protein sequence ID" value="KAK5843542.1"/>
    <property type="molecule type" value="Genomic_DNA"/>
</dbReference>
<keyword evidence="9" id="KW-1185">Reference proteome</keyword>
<sequence>MARRYCYNDVLPLIAMVTAVSTNVGVNILFKEATSKGMNQYIFITYSYVVAALVLLPLSFIFPRRATVPSLKYFYLGSRLFLIGLIGFLAQICAYKGIAYSSPTLASAMSNLGPAFTFILAMLFRLEKVALRSSSSQAKIMGTITSVSGALLVVLYKGPKVLLQSPLESSEANWIIGGILLFFAYLLFAIQMIAQTLVMEIYPAELMVALFYNLCGAMVSAPVSLILEFDLSSWMLRPGVAVVAVLYSGAIQSFMTLVMTWGLHLKGPVYIAIFSPLSIAIAAFMSAIFLGDSLHLGSIIGATIISMGFYAVIWGQSKEDERVSSNGKAPLLEVEDCEE</sequence>
<protein>
    <recommendedName>
        <fullName evidence="6">WAT1-related protein</fullName>
    </recommendedName>
</protein>
<organism evidence="8 9">
    <name type="scientific">Gossypium arboreum</name>
    <name type="common">Tree cotton</name>
    <name type="synonym">Gossypium nanking</name>
    <dbReference type="NCBI Taxonomy" id="29729"/>
    <lineage>
        <taxon>Eukaryota</taxon>
        <taxon>Viridiplantae</taxon>
        <taxon>Streptophyta</taxon>
        <taxon>Embryophyta</taxon>
        <taxon>Tracheophyta</taxon>
        <taxon>Spermatophyta</taxon>
        <taxon>Magnoliopsida</taxon>
        <taxon>eudicotyledons</taxon>
        <taxon>Gunneridae</taxon>
        <taxon>Pentapetalae</taxon>
        <taxon>rosids</taxon>
        <taxon>malvids</taxon>
        <taxon>Malvales</taxon>
        <taxon>Malvaceae</taxon>
        <taxon>Malvoideae</taxon>
        <taxon>Gossypium</taxon>
    </lineage>
</organism>
<name>A0ABR0QXD5_GOSAR</name>
<feature type="transmembrane region" description="Helical" evidence="6">
    <location>
        <begin position="138"/>
        <end position="155"/>
    </location>
</feature>
<evidence type="ECO:0000256" key="4">
    <source>
        <dbReference type="ARBA" id="ARBA00022989"/>
    </source>
</evidence>
<evidence type="ECO:0000256" key="6">
    <source>
        <dbReference type="RuleBase" id="RU363077"/>
    </source>
</evidence>
<dbReference type="PANTHER" id="PTHR31218">
    <property type="entry name" value="WAT1-RELATED PROTEIN"/>
    <property type="match status" value="1"/>
</dbReference>
<dbReference type="SUPFAM" id="SSF103481">
    <property type="entry name" value="Multidrug resistance efflux transporter EmrE"/>
    <property type="match status" value="2"/>
</dbReference>
<gene>
    <name evidence="8" type="ORF">PVK06_005999</name>
</gene>
<reference evidence="8 9" key="1">
    <citation type="submission" date="2023-03" db="EMBL/GenBank/DDBJ databases">
        <title>WGS of Gossypium arboreum.</title>
        <authorList>
            <person name="Yu D."/>
        </authorList>
    </citation>
    <scope>NUCLEOTIDE SEQUENCE [LARGE SCALE GENOMIC DNA]</scope>
    <source>
        <tissue evidence="8">Leaf</tissue>
    </source>
</reference>
<feature type="transmembrane region" description="Helical" evidence="6">
    <location>
        <begin position="12"/>
        <end position="30"/>
    </location>
</feature>
<evidence type="ECO:0000256" key="1">
    <source>
        <dbReference type="ARBA" id="ARBA00004141"/>
    </source>
</evidence>
<proteinExistence type="inferred from homology"/>
<keyword evidence="4 6" id="KW-1133">Transmembrane helix</keyword>
<keyword evidence="3 6" id="KW-0812">Transmembrane</keyword>
<dbReference type="InterPro" id="IPR037185">
    <property type="entry name" value="EmrE-like"/>
</dbReference>
<evidence type="ECO:0000313" key="8">
    <source>
        <dbReference type="EMBL" id="KAK5843542.1"/>
    </source>
</evidence>
<feature type="transmembrane region" description="Helical" evidence="6">
    <location>
        <begin position="296"/>
        <end position="315"/>
    </location>
</feature>
<feature type="domain" description="EamA" evidence="7">
    <location>
        <begin position="19"/>
        <end position="154"/>
    </location>
</feature>
<feature type="transmembrane region" description="Helical" evidence="6">
    <location>
        <begin position="74"/>
        <end position="98"/>
    </location>
</feature>
<dbReference type="InterPro" id="IPR000620">
    <property type="entry name" value="EamA_dom"/>
</dbReference>
<feature type="transmembrane region" description="Helical" evidence="6">
    <location>
        <begin position="104"/>
        <end position="126"/>
    </location>
</feature>
<evidence type="ECO:0000313" key="9">
    <source>
        <dbReference type="Proteomes" id="UP001358586"/>
    </source>
</evidence>
<feature type="transmembrane region" description="Helical" evidence="6">
    <location>
        <begin position="206"/>
        <end position="227"/>
    </location>
</feature>
<feature type="transmembrane region" description="Helical" evidence="6">
    <location>
        <begin position="42"/>
        <end position="62"/>
    </location>
</feature>
<comment type="similarity">
    <text evidence="2 6">Belongs to the drug/metabolite transporter (DMT) superfamily. Plant drug/metabolite exporter (P-DME) (TC 2.A.7.4) family.</text>
</comment>
<dbReference type="Pfam" id="PF00892">
    <property type="entry name" value="EamA"/>
    <property type="match status" value="1"/>
</dbReference>
<evidence type="ECO:0000256" key="3">
    <source>
        <dbReference type="ARBA" id="ARBA00022692"/>
    </source>
</evidence>
<keyword evidence="5 6" id="KW-0472">Membrane</keyword>
<dbReference type="Proteomes" id="UP001358586">
    <property type="component" value="Chromosome 2"/>
</dbReference>
<evidence type="ECO:0000256" key="2">
    <source>
        <dbReference type="ARBA" id="ARBA00007635"/>
    </source>
</evidence>
<evidence type="ECO:0000256" key="5">
    <source>
        <dbReference type="ARBA" id="ARBA00023136"/>
    </source>
</evidence>
<accession>A0ABR0QXD5</accession>